<reference evidence="3 4" key="1">
    <citation type="submission" date="2018-01" db="EMBL/GenBank/DDBJ databases">
        <title>Complete genome sequencing of Sporolactobacillus terrae DLG3.</title>
        <authorList>
            <person name="Nam Y.-D."/>
            <person name="Kang J."/>
            <person name="Chung W.-H."/>
        </authorList>
    </citation>
    <scope>NUCLEOTIDE SEQUENCE [LARGE SCALE GENOMIC DNA]</scope>
    <source>
        <strain evidence="3 4">DLG3</strain>
    </source>
</reference>
<keyword evidence="4" id="KW-1185">Reference proteome</keyword>
<name>A0A410D6X8_9BACL</name>
<evidence type="ECO:0000313" key="5">
    <source>
        <dbReference type="Proteomes" id="UP000326951"/>
    </source>
</evidence>
<evidence type="ECO:0000313" key="2">
    <source>
        <dbReference type="EMBL" id="BBN98101.1"/>
    </source>
</evidence>
<evidence type="ECO:0000313" key="3">
    <source>
        <dbReference type="EMBL" id="QAA21821.1"/>
    </source>
</evidence>
<dbReference type="Pfam" id="PF10057">
    <property type="entry name" value="MpsC"/>
    <property type="match status" value="1"/>
</dbReference>
<sequence length="120" mass="13961">MLDCKVITISNDSSDLKKNLSRIYNQISKELFGMGAVLLRVEILEDLIVFRSKHRRSPRSRILEQEVPSLQQEVDAQMSRIFKKRLRERLEIELGLSVETVLRDYDPSTPWTITNVITSD</sequence>
<dbReference type="STRING" id="1449983.GCA_000647835_02039"/>
<organism evidence="2 5">
    <name type="scientific">Sporolactobacillus terrae</name>
    <dbReference type="NCBI Taxonomy" id="269673"/>
    <lineage>
        <taxon>Bacteria</taxon>
        <taxon>Bacillati</taxon>
        <taxon>Bacillota</taxon>
        <taxon>Bacilli</taxon>
        <taxon>Bacillales</taxon>
        <taxon>Sporolactobacillaceae</taxon>
        <taxon>Sporolactobacillus</taxon>
    </lineage>
</organism>
<gene>
    <name evidence="3" type="ORF">C0674_03850</name>
    <name evidence="2" type="ORF">St703_08060</name>
</gene>
<accession>A0A410D6X8</accession>
<dbReference type="EMBL" id="AP021853">
    <property type="protein sequence ID" value="BBN98101.1"/>
    <property type="molecule type" value="Genomic_DNA"/>
</dbReference>
<evidence type="ECO:0000313" key="4">
    <source>
        <dbReference type="Proteomes" id="UP000285882"/>
    </source>
</evidence>
<dbReference type="InterPro" id="IPR018745">
    <property type="entry name" value="MpsC"/>
</dbReference>
<dbReference type="AlphaFoldDB" id="A0A410D6X8"/>
<dbReference type="Proteomes" id="UP000326951">
    <property type="component" value="Chromosome"/>
</dbReference>
<feature type="domain" description="Na+-translocating membrane potential-generating system MpsC" evidence="1">
    <location>
        <begin position="15"/>
        <end position="114"/>
    </location>
</feature>
<evidence type="ECO:0000259" key="1">
    <source>
        <dbReference type="Pfam" id="PF10057"/>
    </source>
</evidence>
<proteinExistence type="predicted"/>
<reference evidence="2 5" key="2">
    <citation type="submission" date="2019-09" db="EMBL/GenBank/DDBJ databases">
        <title>Complete genome sequence of Sporolactobacillus terrae 70-3.</title>
        <authorList>
            <person name="Tanaka N."/>
            <person name="Shiwa Y."/>
            <person name="Fujita N."/>
            <person name="Tanasupawat S."/>
        </authorList>
    </citation>
    <scope>NUCLEOTIDE SEQUENCE [LARGE SCALE GENOMIC DNA]</scope>
    <source>
        <strain evidence="2 5">70-3</strain>
    </source>
</reference>
<dbReference type="RefSeq" id="WP_037562960.1">
    <property type="nucleotide sequence ID" value="NZ_AP021853.1"/>
</dbReference>
<protein>
    <submittedName>
        <fullName evidence="3">DUF2294 domain-containing protein</fullName>
    </submittedName>
</protein>
<dbReference type="Proteomes" id="UP000285882">
    <property type="component" value="Chromosome"/>
</dbReference>
<dbReference type="EMBL" id="CP025688">
    <property type="protein sequence ID" value="QAA21821.1"/>
    <property type="molecule type" value="Genomic_DNA"/>
</dbReference>